<dbReference type="OrthoDB" id="5362512at2759"/>
<dbReference type="PANTHER" id="PTHR33112">
    <property type="entry name" value="DOMAIN PROTEIN, PUTATIVE-RELATED"/>
    <property type="match status" value="1"/>
</dbReference>
<accession>A0A8E2DXD7</accession>
<gene>
    <name evidence="2" type="ORF">K432DRAFT_340258</name>
</gene>
<dbReference type="EMBL" id="KV745766">
    <property type="protein sequence ID" value="OCK73465.1"/>
    <property type="molecule type" value="Genomic_DNA"/>
</dbReference>
<dbReference type="InterPro" id="IPR010730">
    <property type="entry name" value="HET"/>
</dbReference>
<sequence length="663" mass="75042">MASIPASASTRLCARCSTIQIPEKTAERALAFESYPHHQTFEEFSEAARQKCYICLTLWIRLANSIDRLKDSWTPKQFWIQKDFAGRDLYKFNVLYSMREIIQFRITPCHDDAALPIQACAIGNSTFCASSIQTALGWLQSCRSGHKQCGWYFSQEKSWHPSRLLDLGSKESTSWKLHSTAKDGPVPDQEPYIALSYRWGPNPQLLLLSTTIDDFRQGKLIQDLPKTFRDLTTVARELSIRYVWIDALCILQDSDEDWYKEALTMRHVYVNAACTVAASASSNEQDGLFCSRDPETILPAVAHLSTVSGPKPFRIFERDYWDRHISVGPLHKRGWAFQERHLSPRVLYFGGAQLLWECFETVKCEGFPDGIPFHWSDKNLLPLWDLVDTGNLCPAPPAQVRPAMPMSVYSLWRDLVKSYSQCALTKPADKLPAFAGLAKLFQQATGDEYLAGLWRSRLLEGLDWRVEEPGAKSSGEYWAPSWSWASVDGPLRPELPSAFSTQLAEVIDAEIELRGPEPTGPVSGGWLKIRGLVVRGVLEVVERDGRWRVAIEPEHTVGTSEYFPKARLLFRLDYQGIKLCKKQELHFLALNSSLVGHLSDMKPRVVCIILRPTSDVFGKRKYSRIGHVLLEDQEQMVLFNLHALKNGLMVSSGGKTLTTIEII</sequence>
<evidence type="ECO:0000313" key="3">
    <source>
        <dbReference type="Proteomes" id="UP000250266"/>
    </source>
</evidence>
<evidence type="ECO:0000259" key="1">
    <source>
        <dbReference type="Pfam" id="PF06985"/>
    </source>
</evidence>
<reference evidence="2 3" key="1">
    <citation type="journal article" date="2016" name="Nat. Commun.">
        <title>Ectomycorrhizal ecology is imprinted in the genome of the dominant symbiotic fungus Cenococcum geophilum.</title>
        <authorList>
            <consortium name="DOE Joint Genome Institute"/>
            <person name="Peter M."/>
            <person name="Kohler A."/>
            <person name="Ohm R.A."/>
            <person name="Kuo A."/>
            <person name="Krutzmann J."/>
            <person name="Morin E."/>
            <person name="Arend M."/>
            <person name="Barry K.W."/>
            <person name="Binder M."/>
            <person name="Choi C."/>
            <person name="Clum A."/>
            <person name="Copeland A."/>
            <person name="Grisel N."/>
            <person name="Haridas S."/>
            <person name="Kipfer T."/>
            <person name="LaButti K."/>
            <person name="Lindquist E."/>
            <person name="Lipzen A."/>
            <person name="Maire R."/>
            <person name="Meier B."/>
            <person name="Mihaltcheva S."/>
            <person name="Molinier V."/>
            <person name="Murat C."/>
            <person name="Poggeler S."/>
            <person name="Quandt C.A."/>
            <person name="Sperisen C."/>
            <person name="Tritt A."/>
            <person name="Tisserant E."/>
            <person name="Crous P.W."/>
            <person name="Henrissat B."/>
            <person name="Nehls U."/>
            <person name="Egli S."/>
            <person name="Spatafora J.W."/>
            <person name="Grigoriev I.V."/>
            <person name="Martin F.M."/>
        </authorList>
    </citation>
    <scope>NUCLEOTIDE SEQUENCE [LARGE SCALE GENOMIC DNA]</scope>
    <source>
        <strain evidence="2 3">CBS 459.81</strain>
    </source>
</reference>
<name>A0A8E2DXD7_9PEZI</name>
<dbReference type="Pfam" id="PF06985">
    <property type="entry name" value="HET"/>
    <property type="match status" value="1"/>
</dbReference>
<evidence type="ECO:0000313" key="2">
    <source>
        <dbReference type="EMBL" id="OCK73465.1"/>
    </source>
</evidence>
<keyword evidence="3" id="KW-1185">Reference proteome</keyword>
<organism evidence="2 3">
    <name type="scientific">Lepidopterella palustris CBS 459.81</name>
    <dbReference type="NCBI Taxonomy" id="1314670"/>
    <lineage>
        <taxon>Eukaryota</taxon>
        <taxon>Fungi</taxon>
        <taxon>Dikarya</taxon>
        <taxon>Ascomycota</taxon>
        <taxon>Pezizomycotina</taxon>
        <taxon>Dothideomycetes</taxon>
        <taxon>Pleosporomycetidae</taxon>
        <taxon>Mytilinidiales</taxon>
        <taxon>Argynnaceae</taxon>
        <taxon>Lepidopterella</taxon>
    </lineage>
</organism>
<protein>
    <submittedName>
        <fullName evidence="2">HET-domain-containing protein</fullName>
    </submittedName>
</protein>
<dbReference type="Proteomes" id="UP000250266">
    <property type="component" value="Unassembled WGS sequence"/>
</dbReference>
<dbReference type="PANTHER" id="PTHR33112:SF10">
    <property type="entry name" value="TOL"/>
    <property type="match status" value="1"/>
</dbReference>
<proteinExistence type="predicted"/>
<feature type="domain" description="Heterokaryon incompatibility" evidence="1">
    <location>
        <begin position="192"/>
        <end position="339"/>
    </location>
</feature>
<dbReference type="AlphaFoldDB" id="A0A8E2DXD7"/>